<evidence type="ECO:0000256" key="9">
    <source>
        <dbReference type="ARBA" id="ARBA00023235"/>
    </source>
</evidence>
<evidence type="ECO:0000256" key="5">
    <source>
        <dbReference type="ARBA" id="ARBA00022553"/>
    </source>
</evidence>
<dbReference type="InterPro" id="IPR050754">
    <property type="entry name" value="FKBP4/5/8-like"/>
</dbReference>
<comment type="caution">
    <text evidence="11">The sequence shown here is derived from an EMBL/GenBank/DDBJ whole genome shotgun (WGS) entry which is preliminary data.</text>
</comment>
<comment type="catalytic activity">
    <reaction evidence="1">
        <text>[protein]-peptidylproline (omega=180) = [protein]-peptidylproline (omega=0)</text>
        <dbReference type="Rhea" id="RHEA:16237"/>
        <dbReference type="Rhea" id="RHEA-COMP:10747"/>
        <dbReference type="Rhea" id="RHEA-COMP:10748"/>
        <dbReference type="ChEBI" id="CHEBI:83833"/>
        <dbReference type="ChEBI" id="CHEBI:83834"/>
        <dbReference type="EC" id="5.2.1.8"/>
    </reaction>
</comment>
<evidence type="ECO:0000256" key="6">
    <source>
        <dbReference type="ARBA" id="ARBA00022737"/>
    </source>
</evidence>
<dbReference type="InterPro" id="IPR019734">
    <property type="entry name" value="TPR_rpt"/>
</dbReference>
<evidence type="ECO:0000256" key="2">
    <source>
        <dbReference type="ARBA" id="ARBA00004496"/>
    </source>
</evidence>
<evidence type="ECO:0000256" key="7">
    <source>
        <dbReference type="ARBA" id="ARBA00022803"/>
    </source>
</evidence>
<dbReference type="GO" id="GO:0003755">
    <property type="term" value="F:peptidyl-prolyl cis-trans isomerase activity"/>
    <property type="evidence" value="ECO:0007669"/>
    <property type="project" value="UniProtKB-EC"/>
</dbReference>
<evidence type="ECO:0000256" key="3">
    <source>
        <dbReference type="ARBA" id="ARBA00013194"/>
    </source>
</evidence>
<protein>
    <recommendedName>
        <fullName evidence="3">peptidylprolyl isomerase</fullName>
        <ecNumber evidence="3">5.2.1.8</ecNumber>
    </recommendedName>
</protein>
<name>A0A7J6LDQ9_PERCH</name>
<dbReference type="AlphaFoldDB" id="A0A7J6LDQ9"/>
<dbReference type="EMBL" id="JAAPAO010000553">
    <property type="protein sequence ID" value="KAF4657241.1"/>
    <property type="molecule type" value="Genomic_DNA"/>
</dbReference>
<accession>A0A7J6LDQ9</accession>
<dbReference type="InterPro" id="IPR011990">
    <property type="entry name" value="TPR-like_helical_dom_sf"/>
</dbReference>
<evidence type="ECO:0000313" key="12">
    <source>
        <dbReference type="Proteomes" id="UP000591131"/>
    </source>
</evidence>
<dbReference type="Gene3D" id="1.25.40.10">
    <property type="entry name" value="Tetratricopeptide repeat domain"/>
    <property type="match status" value="1"/>
</dbReference>
<dbReference type="PANTHER" id="PTHR46512:SF9">
    <property type="entry name" value="PEPTIDYLPROLYL ISOMERASE"/>
    <property type="match status" value="1"/>
</dbReference>
<keyword evidence="6" id="KW-0677">Repeat</keyword>
<evidence type="ECO:0000256" key="8">
    <source>
        <dbReference type="ARBA" id="ARBA00023110"/>
    </source>
</evidence>
<evidence type="ECO:0000256" key="4">
    <source>
        <dbReference type="ARBA" id="ARBA00022490"/>
    </source>
</evidence>
<evidence type="ECO:0000256" key="10">
    <source>
        <dbReference type="PROSITE-ProRule" id="PRU00339"/>
    </source>
</evidence>
<dbReference type="Pfam" id="PF07719">
    <property type="entry name" value="TPR_2"/>
    <property type="match status" value="1"/>
</dbReference>
<gene>
    <name evidence="11" type="ORF">FOL47_008540</name>
</gene>
<keyword evidence="8" id="KW-0697">Rotamase</keyword>
<dbReference type="Proteomes" id="UP000591131">
    <property type="component" value="Unassembled WGS sequence"/>
</dbReference>
<comment type="subcellular location">
    <subcellularLocation>
        <location evidence="2">Cytoplasm</location>
    </subcellularLocation>
</comment>
<dbReference type="InterPro" id="IPR013105">
    <property type="entry name" value="TPR_2"/>
</dbReference>
<keyword evidence="9" id="KW-0413">Isomerase</keyword>
<dbReference type="SMART" id="SM00028">
    <property type="entry name" value="TPR"/>
    <property type="match status" value="3"/>
</dbReference>
<dbReference type="PANTHER" id="PTHR46512">
    <property type="entry name" value="PEPTIDYLPROLYL ISOMERASE"/>
    <property type="match status" value="1"/>
</dbReference>
<reference evidence="11 12" key="1">
    <citation type="submission" date="2020-04" db="EMBL/GenBank/DDBJ databases">
        <title>Perkinsus chesapeaki whole genome sequence.</title>
        <authorList>
            <person name="Bogema D.R."/>
        </authorList>
    </citation>
    <scope>NUCLEOTIDE SEQUENCE [LARGE SCALE GENOMIC DNA]</scope>
    <source>
        <strain evidence="11">ATCC PRA-425</strain>
    </source>
</reference>
<feature type="repeat" description="TPR" evidence="10">
    <location>
        <begin position="114"/>
        <end position="147"/>
    </location>
</feature>
<keyword evidence="12" id="KW-1185">Reference proteome</keyword>
<dbReference type="GO" id="GO:0005737">
    <property type="term" value="C:cytoplasm"/>
    <property type="evidence" value="ECO:0007669"/>
    <property type="project" value="UniProtKB-SubCell"/>
</dbReference>
<keyword evidence="5" id="KW-0597">Phosphoprotein</keyword>
<dbReference type="EC" id="5.2.1.8" evidence="3"/>
<organism evidence="11 12">
    <name type="scientific">Perkinsus chesapeaki</name>
    <name type="common">Clam parasite</name>
    <name type="synonym">Perkinsus andrewsi</name>
    <dbReference type="NCBI Taxonomy" id="330153"/>
    <lineage>
        <taxon>Eukaryota</taxon>
        <taxon>Sar</taxon>
        <taxon>Alveolata</taxon>
        <taxon>Perkinsozoa</taxon>
        <taxon>Perkinsea</taxon>
        <taxon>Perkinsida</taxon>
        <taxon>Perkinsidae</taxon>
        <taxon>Perkinsus</taxon>
    </lineage>
</organism>
<dbReference type="SUPFAM" id="SSF48452">
    <property type="entry name" value="TPR-like"/>
    <property type="match status" value="1"/>
</dbReference>
<sequence>MEVKTIIETAKAYKADGNEFFKACNYKKTLFKYHLSLNELKVVRVPGQKATEADTMAAMVGSGGPIANNTEDLDDINQLKRTIHLNMANCYCKEEKYRKAIEAASRSIDIEPTAKAFYRRAMAWIGREDYDEAMSDLKEAAALDPTDRAVKAEMDVVEKKKKAEAVRQRKQLAGMFG</sequence>
<evidence type="ECO:0000313" key="11">
    <source>
        <dbReference type="EMBL" id="KAF4657241.1"/>
    </source>
</evidence>
<keyword evidence="4" id="KW-0963">Cytoplasm</keyword>
<proteinExistence type="predicted"/>
<evidence type="ECO:0000256" key="1">
    <source>
        <dbReference type="ARBA" id="ARBA00000971"/>
    </source>
</evidence>
<dbReference type="OrthoDB" id="433738at2759"/>
<keyword evidence="7 10" id="KW-0802">TPR repeat</keyword>
<dbReference type="PROSITE" id="PS50005">
    <property type="entry name" value="TPR"/>
    <property type="match status" value="1"/>
</dbReference>